<evidence type="ECO:0000313" key="1">
    <source>
        <dbReference type="EMBL" id="DBA56602.1"/>
    </source>
</evidence>
<proteinExistence type="predicted"/>
<dbReference type="Gene3D" id="2.40.160.220">
    <property type="match status" value="1"/>
</dbReference>
<accession>A0AAT9JAG9</accession>
<dbReference type="InterPro" id="IPR054457">
    <property type="entry name" value="PhiCb5_coat"/>
</dbReference>
<protein>
    <submittedName>
        <fullName evidence="1">Capsid protein</fullName>
    </submittedName>
</protein>
<dbReference type="EMBL" id="BK067113">
    <property type="protein sequence ID" value="DBA56602.1"/>
    <property type="molecule type" value="Genomic_RNA"/>
</dbReference>
<sequence>MFDPTLQVQIDGKTINLVRINQDNFGSEYRFSDAQSSASLKIRHSVDKADKDKVILRRHNVVLDYIIFPTATTLIKKYRSSLTFQEDTFGDPTVGTSVARAAMNFATGAIDALVAGVN</sequence>
<dbReference type="Pfam" id="PF22387">
    <property type="entry name" value="PhiCb5_coat"/>
    <property type="match status" value="1"/>
</dbReference>
<name>A0AAT9JAG9_9VIRU</name>
<organism evidence="1">
    <name type="scientific">Macrotermes bellicosus associated levi-like virus</name>
    <dbReference type="NCBI Taxonomy" id="3133500"/>
    <lineage>
        <taxon>Viruses</taxon>
        <taxon>Riboviria</taxon>
        <taxon>Orthornavirae</taxon>
        <taxon>Lenarviricota</taxon>
        <taxon>Leviviricetes</taxon>
    </lineage>
</organism>
<reference evidence="1" key="1">
    <citation type="journal article" date="2024" name="Microb. Genom.">
        <title>The hidden RNA viruses in Blattodea (cockroach and termite).</title>
        <authorList>
            <person name="Fan J."/>
            <person name="Jiang S."/>
            <person name="Li W."/>
            <person name="Li J."/>
            <person name="Pang R."/>
            <person name="Wu H."/>
        </authorList>
    </citation>
    <scope>NUCLEOTIDE SEQUENCE</scope>
    <source>
        <strain evidence="1">CI2015</strain>
    </source>
</reference>